<evidence type="ECO:0000313" key="2">
    <source>
        <dbReference type="Proteomes" id="UP000638648"/>
    </source>
</evidence>
<organism evidence="1 2">
    <name type="scientific">Actinopolymorpha pittospori</name>
    <dbReference type="NCBI Taxonomy" id="648752"/>
    <lineage>
        <taxon>Bacteria</taxon>
        <taxon>Bacillati</taxon>
        <taxon>Actinomycetota</taxon>
        <taxon>Actinomycetes</taxon>
        <taxon>Propionibacteriales</taxon>
        <taxon>Actinopolymorphaceae</taxon>
        <taxon>Actinopolymorpha</taxon>
    </lineage>
</organism>
<evidence type="ECO:0000313" key="1">
    <source>
        <dbReference type="EMBL" id="MBE1605557.1"/>
    </source>
</evidence>
<dbReference type="AlphaFoldDB" id="A0A927MSM0"/>
<sequence>MARLRQEFEYPAIVGAYTAAEWALELTDVRPMARAGLTSADVERLAVQENPALVHAADQAALADELRLAVDVLEGHRAGDQTLALGVHSWLAWWLGVRDLPEQFVPGSEPFDQLLAR</sequence>
<dbReference type="RefSeq" id="WP_192749879.1">
    <property type="nucleotide sequence ID" value="NZ_BAABJL010000186.1"/>
</dbReference>
<dbReference type="Proteomes" id="UP000638648">
    <property type="component" value="Unassembled WGS sequence"/>
</dbReference>
<reference evidence="1" key="1">
    <citation type="submission" date="2020-10" db="EMBL/GenBank/DDBJ databases">
        <title>Sequencing the genomes of 1000 actinobacteria strains.</title>
        <authorList>
            <person name="Klenk H.-P."/>
        </authorList>
    </citation>
    <scope>NUCLEOTIDE SEQUENCE</scope>
    <source>
        <strain evidence="1">DSM 45354</strain>
    </source>
</reference>
<name>A0A927MSM0_9ACTN</name>
<dbReference type="EMBL" id="JADBEM010000001">
    <property type="protein sequence ID" value="MBE1605557.1"/>
    <property type="molecule type" value="Genomic_DNA"/>
</dbReference>
<accession>A0A927MSM0</accession>
<protein>
    <submittedName>
        <fullName evidence="1">Uncharacterized protein</fullName>
    </submittedName>
</protein>
<comment type="caution">
    <text evidence="1">The sequence shown here is derived from an EMBL/GenBank/DDBJ whole genome shotgun (WGS) entry which is preliminary data.</text>
</comment>
<proteinExistence type="predicted"/>
<gene>
    <name evidence="1" type="ORF">HEB94_002405</name>
</gene>
<keyword evidence="2" id="KW-1185">Reference proteome</keyword>